<dbReference type="GO" id="GO:0019288">
    <property type="term" value="P:isopentenyl diphosphate biosynthetic process, methylerythritol 4-phosphate pathway"/>
    <property type="evidence" value="ECO:0007669"/>
    <property type="project" value="UniProtKB-UniRule"/>
</dbReference>
<comment type="similarity">
    <text evidence="1 9">Belongs to the GHMP kinase family. IspE subfamily.</text>
</comment>
<comment type="catalytic activity">
    <reaction evidence="9">
        <text>4-CDP-2-C-methyl-D-erythritol + ATP = 4-CDP-2-C-methyl-D-erythritol 2-phosphate + ADP + H(+)</text>
        <dbReference type="Rhea" id="RHEA:18437"/>
        <dbReference type="ChEBI" id="CHEBI:15378"/>
        <dbReference type="ChEBI" id="CHEBI:30616"/>
        <dbReference type="ChEBI" id="CHEBI:57823"/>
        <dbReference type="ChEBI" id="CHEBI:57919"/>
        <dbReference type="ChEBI" id="CHEBI:456216"/>
        <dbReference type="EC" id="2.7.1.148"/>
    </reaction>
</comment>
<evidence type="ECO:0000256" key="5">
    <source>
        <dbReference type="ARBA" id="ARBA00022741"/>
    </source>
</evidence>
<evidence type="ECO:0000256" key="9">
    <source>
        <dbReference type="HAMAP-Rule" id="MF_00061"/>
    </source>
</evidence>
<dbReference type="GO" id="GO:0050515">
    <property type="term" value="F:4-(cytidine 5'-diphospho)-2-C-methyl-D-erythritol kinase activity"/>
    <property type="evidence" value="ECO:0007669"/>
    <property type="project" value="UniProtKB-UniRule"/>
</dbReference>
<dbReference type="PIRSF" id="PIRSF010376">
    <property type="entry name" value="IspE"/>
    <property type="match status" value="1"/>
</dbReference>
<dbReference type="STRING" id="762845.BCR26_04045"/>
<feature type="domain" description="GHMP kinase C-terminal" evidence="11">
    <location>
        <begin position="195"/>
        <end position="273"/>
    </location>
</feature>
<feature type="binding site" evidence="9">
    <location>
        <begin position="94"/>
        <end position="104"/>
    </location>
    <ligand>
        <name>ATP</name>
        <dbReference type="ChEBI" id="CHEBI:30616"/>
    </ligand>
</feature>
<keyword evidence="4 9" id="KW-0808">Transferase</keyword>
<dbReference type="Proteomes" id="UP000095256">
    <property type="component" value="Unassembled WGS sequence"/>
</dbReference>
<dbReference type="InterPro" id="IPR006204">
    <property type="entry name" value="GHMP_kinase_N_dom"/>
</dbReference>
<dbReference type="PANTHER" id="PTHR43527:SF2">
    <property type="entry name" value="4-DIPHOSPHOCYTIDYL-2-C-METHYL-D-ERYTHRITOL KINASE, CHLOROPLASTIC"/>
    <property type="match status" value="1"/>
</dbReference>
<dbReference type="Gene3D" id="3.30.70.890">
    <property type="entry name" value="GHMP kinase, C-terminal domain"/>
    <property type="match status" value="1"/>
</dbReference>
<comment type="caution">
    <text evidence="12">The sequence shown here is derived from an EMBL/GenBank/DDBJ whole genome shotgun (WGS) entry which is preliminary data.</text>
</comment>
<comment type="pathway">
    <text evidence="9">Isoprenoid biosynthesis; isopentenyl diphosphate biosynthesis via DXP pathway; isopentenyl diphosphate from 1-deoxy-D-xylulose 5-phosphate: step 3/6.</text>
</comment>
<evidence type="ECO:0000259" key="11">
    <source>
        <dbReference type="Pfam" id="PF08544"/>
    </source>
</evidence>
<dbReference type="SUPFAM" id="SSF54211">
    <property type="entry name" value="Ribosomal protein S5 domain 2-like"/>
    <property type="match status" value="1"/>
</dbReference>
<evidence type="ECO:0000256" key="4">
    <source>
        <dbReference type="ARBA" id="ARBA00022679"/>
    </source>
</evidence>
<dbReference type="InterPro" id="IPR014721">
    <property type="entry name" value="Ribsml_uS5_D2-typ_fold_subgr"/>
</dbReference>
<keyword evidence="5 9" id="KW-0547">Nucleotide-binding</keyword>
<comment type="function">
    <text evidence="9">Catalyzes the phosphorylation of the position 2 hydroxy group of 4-diphosphocytidyl-2C-methyl-D-erythritol.</text>
</comment>
<keyword evidence="7 9" id="KW-0067">ATP-binding</keyword>
<evidence type="ECO:0000259" key="10">
    <source>
        <dbReference type="Pfam" id="PF00288"/>
    </source>
</evidence>
<dbReference type="RefSeq" id="WP_069699483.1">
    <property type="nucleotide sequence ID" value="NZ_JAGGMA010000013.1"/>
</dbReference>
<keyword evidence="6 9" id="KW-0418">Kinase</keyword>
<dbReference type="OrthoDB" id="9809438at2"/>
<dbReference type="FunFam" id="3.30.70.890:FF:000006">
    <property type="entry name" value="4-diphosphocytidyl-2-C-methyl-D-erythritol kinase"/>
    <property type="match status" value="1"/>
</dbReference>
<dbReference type="NCBIfam" id="NF011202">
    <property type="entry name" value="PRK14608.1"/>
    <property type="match status" value="1"/>
</dbReference>
<protein>
    <recommendedName>
        <fullName evidence="3 9">4-diphosphocytidyl-2-C-methyl-D-erythritol kinase</fullName>
        <shortName evidence="9">CMK</shortName>
        <ecNumber evidence="2 9">2.7.1.148</ecNumber>
    </recommendedName>
    <alternativeName>
        <fullName evidence="8 9">4-(cytidine-5'-diphospho)-2-C-methyl-D-erythritol kinase</fullName>
    </alternativeName>
</protein>
<evidence type="ECO:0000256" key="8">
    <source>
        <dbReference type="ARBA" id="ARBA00032554"/>
    </source>
</evidence>
<dbReference type="PANTHER" id="PTHR43527">
    <property type="entry name" value="4-DIPHOSPHOCYTIDYL-2-C-METHYL-D-ERYTHRITOL KINASE, CHLOROPLASTIC"/>
    <property type="match status" value="1"/>
</dbReference>
<reference evidence="12 13" key="1">
    <citation type="submission" date="2016-09" db="EMBL/GenBank/DDBJ databases">
        <authorList>
            <person name="Capua I."/>
            <person name="De Benedictis P."/>
            <person name="Joannis T."/>
            <person name="Lombin L.H."/>
            <person name="Cattoli G."/>
        </authorList>
    </citation>
    <scope>NUCLEOTIDE SEQUENCE [LARGE SCALE GENOMIC DNA]</scope>
    <source>
        <strain evidence="12 13">LMG 25899</strain>
    </source>
</reference>
<dbReference type="GO" id="GO:0005524">
    <property type="term" value="F:ATP binding"/>
    <property type="evidence" value="ECO:0007669"/>
    <property type="project" value="UniProtKB-UniRule"/>
</dbReference>
<accession>A0A1E5KU57</accession>
<dbReference type="Pfam" id="PF00288">
    <property type="entry name" value="GHMP_kinases_N"/>
    <property type="match status" value="1"/>
</dbReference>
<dbReference type="InterPro" id="IPR036554">
    <property type="entry name" value="GHMP_kinase_C_sf"/>
</dbReference>
<evidence type="ECO:0000256" key="7">
    <source>
        <dbReference type="ARBA" id="ARBA00022840"/>
    </source>
</evidence>
<feature type="active site" evidence="9">
    <location>
        <position position="10"/>
    </location>
</feature>
<gene>
    <name evidence="9" type="primary">ispE</name>
    <name evidence="12" type="ORF">BCR26_04045</name>
</gene>
<dbReference type="GO" id="GO:0016114">
    <property type="term" value="P:terpenoid biosynthetic process"/>
    <property type="evidence" value="ECO:0007669"/>
    <property type="project" value="UniProtKB-UniRule"/>
</dbReference>
<dbReference type="EMBL" id="MIEK01000045">
    <property type="protein sequence ID" value="OEH81427.1"/>
    <property type="molecule type" value="Genomic_DNA"/>
</dbReference>
<organism evidence="12 13">
    <name type="scientific">Enterococcus rivorum</name>
    <dbReference type="NCBI Taxonomy" id="762845"/>
    <lineage>
        <taxon>Bacteria</taxon>
        <taxon>Bacillati</taxon>
        <taxon>Bacillota</taxon>
        <taxon>Bacilli</taxon>
        <taxon>Lactobacillales</taxon>
        <taxon>Enterococcaceae</taxon>
        <taxon>Enterococcus</taxon>
    </lineage>
</organism>
<keyword evidence="13" id="KW-1185">Reference proteome</keyword>
<keyword evidence="9" id="KW-0414">Isoprene biosynthesis</keyword>
<sequence>MEIIEKAPAKINLGLDALYKREDGYHELEMVMASVDLADRLSFEATKENKIVIETDSSFLPLDRRNHVYQAAELLKREYHLKQGVKIQIQKNIPVAAGLAGGSSDCAATLRGLNRLWNLGLSLEELANLGGRIGSDVPYCIQGGTAFVTGRGEKIETLPPMPQCWVVLVKPRMSVSTGSIFGSLSFNSIQHPDIEGLKDAVTRNDYHLMATKVGNALESVTIKRHPVIQQIKDRMMKYGADAALMSGSGPTVFALCEKKSRAQRIYNGLKGFCEEVYIVRTLK</sequence>
<feature type="active site" evidence="9">
    <location>
        <position position="136"/>
    </location>
</feature>
<evidence type="ECO:0000256" key="2">
    <source>
        <dbReference type="ARBA" id="ARBA00012052"/>
    </source>
</evidence>
<evidence type="ECO:0000313" key="13">
    <source>
        <dbReference type="Proteomes" id="UP000095256"/>
    </source>
</evidence>
<evidence type="ECO:0000313" key="12">
    <source>
        <dbReference type="EMBL" id="OEH81427.1"/>
    </source>
</evidence>
<evidence type="ECO:0000256" key="6">
    <source>
        <dbReference type="ARBA" id="ARBA00022777"/>
    </source>
</evidence>
<dbReference type="SUPFAM" id="SSF55060">
    <property type="entry name" value="GHMP Kinase, C-terminal domain"/>
    <property type="match status" value="1"/>
</dbReference>
<dbReference type="FunFam" id="3.30.230.10:FF:000029">
    <property type="entry name" value="4-diphosphocytidyl-2-C-methyl-D-erythritol kinase"/>
    <property type="match status" value="1"/>
</dbReference>
<dbReference type="HAMAP" id="MF_00061">
    <property type="entry name" value="IspE"/>
    <property type="match status" value="1"/>
</dbReference>
<dbReference type="InterPro" id="IPR004424">
    <property type="entry name" value="IspE"/>
</dbReference>
<dbReference type="InterPro" id="IPR020568">
    <property type="entry name" value="Ribosomal_Su5_D2-typ_SF"/>
</dbReference>
<dbReference type="UniPathway" id="UPA00056">
    <property type="reaction ID" value="UER00094"/>
</dbReference>
<dbReference type="NCBIfam" id="TIGR00154">
    <property type="entry name" value="ispE"/>
    <property type="match status" value="1"/>
</dbReference>
<proteinExistence type="inferred from homology"/>
<feature type="domain" description="GHMP kinase N-terminal" evidence="10">
    <location>
        <begin position="66"/>
        <end position="144"/>
    </location>
</feature>
<evidence type="ECO:0000256" key="3">
    <source>
        <dbReference type="ARBA" id="ARBA00017473"/>
    </source>
</evidence>
<dbReference type="InterPro" id="IPR013750">
    <property type="entry name" value="GHMP_kinase_C_dom"/>
</dbReference>
<dbReference type="Pfam" id="PF08544">
    <property type="entry name" value="GHMP_kinases_C"/>
    <property type="match status" value="1"/>
</dbReference>
<dbReference type="Gene3D" id="3.30.230.10">
    <property type="match status" value="1"/>
</dbReference>
<dbReference type="AlphaFoldDB" id="A0A1E5KU57"/>
<name>A0A1E5KU57_9ENTE</name>
<evidence type="ECO:0000256" key="1">
    <source>
        <dbReference type="ARBA" id="ARBA00009684"/>
    </source>
</evidence>
<dbReference type="EC" id="2.7.1.148" evidence="2 9"/>